<reference evidence="2 3" key="1">
    <citation type="submission" date="2018-03" db="EMBL/GenBank/DDBJ databases">
        <title>Genomic Encyclopedia of Archaeal and Bacterial Type Strains, Phase II (KMG-II): from individual species to whole genera.</title>
        <authorList>
            <person name="Goeker M."/>
        </authorList>
    </citation>
    <scope>NUCLEOTIDE SEQUENCE [LARGE SCALE GENOMIC DNA]</scope>
    <source>
        <strain evidence="2 3">DSM 28057</strain>
    </source>
</reference>
<evidence type="ECO:0000313" key="3">
    <source>
        <dbReference type="Proteomes" id="UP000240708"/>
    </source>
</evidence>
<dbReference type="RefSeq" id="WP_106567546.1">
    <property type="nucleotide sequence ID" value="NZ_PYGF01000006.1"/>
</dbReference>
<dbReference type="OrthoDB" id="929622at2"/>
<name>A0A2P8E325_9BACT</name>
<accession>A0A2P8E325</accession>
<keyword evidence="3" id="KW-1185">Reference proteome</keyword>
<proteinExistence type="predicted"/>
<protein>
    <submittedName>
        <fullName evidence="2">Uncharacterized protein</fullName>
    </submittedName>
</protein>
<dbReference type="AlphaFoldDB" id="A0A2P8E325"/>
<keyword evidence="1" id="KW-0175">Coiled coil</keyword>
<gene>
    <name evidence="2" type="ORF">CLV48_106110</name>
</gene>
<feature type="coiled-coil region" evidence="1">
    <location>
        <begin position="22"/>
        <end position="49"/>
    </location>
</feature>
<comment type="caution">
    <text evidence="2">The sequence shown here is derived from an EMBL/GenBank/DDBJ whole genome shotgun (WGS) entry which is preliminary data.</text>
</comment>
<dbReference type="EMBL" id="PYGF01000006">
    <property type="protein sequence ID" value="PSL03870.1"/>
    <property type="molecule type" value="Genomic_DNA"/>
</dbReference>
<evidence type="ECO:0000256" key="1">
    <source>
        <dbReference type="SAM" id="Coils"/>
    </source>
</evidence>
<dbReference type="Proteomes" id="UP000240708">
    <property type="component" value="Unassembled WGS sequence"/>
</dbReference>
<sequence>MKKVILTAGLIIAFIHASFSQIEADSLKIKRLEKEIETLKNYNENLSGSLEITNMALNDLIRDKNISDETRWTNLKSSILHSTQIYKKLSDDIINLKSRMTDQDYQGFINSLGSIEGGPLGFSFEEVIMESVKRIGIFESKSKMDRFLEITNSVIASPIAAGIPFVSQAVSASNSLLNVAYSSLMTEKKPDFQKLNRFETELNKYLTYFAALDKANAANQSSYNDRILLLENLQLELMSRLKKEAPKLGYQVPDRFNNETIDAYFNRVLNGFSYDYVQLYLTRIENRYKNNRGEINYSNLLQRETELKNFSTHMGTLADLSKRFIMYYDNFFEIADSYHTRVLEALDLANNNGIIKGRKAGGTEETPKQVYERISKNLKDKKSTRDNGIKDSINISDLRQKIEKIEEFRSF</sequence>
<organism evidence="2 3">
    <name type="scientific">Cecembia rubra</name>
    <dbReference type="NCBI Taxonomy" id="1485585"/>
    <lineage>
        <taxon>Bacteria</taxon>
        <taxon>Pseudomonadati</taxon>
        <taxon>Bacteroidota</taxon>
        <taxon>Cytophagia</taxon>
        <taxon>Cytophagales</taxon>
        <taxon>Cyclobacteriaceae</taxon>
        <taxon>Cecembia</taxon>
    </lineage>
</organism>
<evidence type="ECO:0000313" key="2">
    <source>
        <dbReference type="EMBL" id="PSL03870.1"/>
    </source>
</evidence>